<feature type="transmembrane region" description="Helical" evidence="1">
    <location>
        <begin position="89"/>
        <end position="107"/>
    </location>
</feature>
<feature type="transmembrane region" description="Helical" evidence="1">
    <location>
        <begin position="7"/>
        <end position="26"/>
    </location>
</feature>
<reference evidence="2 3" key="1">
    <citation type="submission" date="2018-05" db="EMBL/GenBank/DDBJ databases">
        <title>Kangiella spongicola genome sequence.</title>
        <authorList>
            <person name="Maclea K.S."/>
            <person name="Goen A.E."/>
            <person name="Kelley C."/>
            <person name="Underriner A."/>
            <person name="Silverwood T."/>
            <person name="Trachtenberg A.M."/>
        </authorList>
    </citation>
    <scope>NUCLEOTIDE SEQUENCE [LARGE SCALE GENOMIC DNA]</scope>
    <source>
        <strain evidence="2 3">ATCC BAA-2076</strain>
    </source>
</reference>
<keyword evidence="3" id="KW-1185">Reference proteome</keyword>
<evidence type="ECO:0000313" key="2">
    <source>
        <dbReference type="EMBL" id="PXF63169.1"/>
    </source>
</evidence>
<keyword evidence="1" id="KW-0472">Membrane</keyword>
<protein>
    <submittedName>
        <fullName evidence="2">Uncharacterized protein</fullName>
    </submittedName>
</protein>
<evidence type="ECO:0000313" key="3">
    <source>
        <dbReference type="Proteomes" id="UP000247689"/>
    </source>
</evidence>
<dbReference type="RefSeq" id="WP_110200972.1">
    <property type="nucleotide sequence ID" value="NZ_QICH01000002.1"/>
</dbReference>
<dbReference type="AlphaFoldDB" id="A0A318DAI3"/>
<sequence length="120" mass="12758">MVNILKILLSSVTLATCFYSAGVFGIGLWTLLFILLSLFLLLSIYFKPLATASLMIARAMGVLSLLAFLLLMLAAMVGGSFHLSESNKVIAASLAVMAVLGCAFFLIKTKHSVDAQAPSE</sequence>
<dbReference type="EMBL" id="QICH01000002">
    <property type="protein sequence ID" value="PXF63169.1"/>
    <property type="molecule type" value="Genomic_DNA"/>
</dbReference>
<keyword evidence="1" id="KW-1133">Transmembrane helix</keyword>
<name>A0A318DAI3_9GAMM</name>
<feature type="transmembrane region" description="Helical" evidence="1">
    <location>
        <begin position="32"/>
        <end position="50"/>
    </location>
</feature>
<accession>A0A318DAI3</accession>
<comment type="caution">
    <text evidence="2">The sequence shown here is derived from an EMBL/GenBank/DDBJ whole genome shotgun (WGS) entry which is preliminary data.</text>
</comment>
<feature type="transmembrane region" description="Helical" evidence="1">
    <location>
        <begin position="62"/>
        <end position="83"/>
    </location>
</feature>
<organism evidence="2 3">
    <name type="scientific">Kangiella spongicola</name>
    <dbReference type="NCBI Taxonomy" id="796379"/>
    <lineage>
        <taxon>Bacteria</taxon>
        <taxon>Pseudomonadati</taxon>
        <taxon>Pseudomonadota</taxon>
        <taxon>Gammaproteobacteria</taxon>
        <taxon>Kangiellales</taxon>
        <taxon>Kangiellaceae</taxon>
        <taxon>Kangiella</taxon>
    </lineage>
</organism>
<proteinExistence type="predicted"/>
<keyword evidence="1" id="KW-0812">Transmembrane</keyword>
<evidence type="ECO:0000256" key="1">
    <source>
        <dbReference type="SAM" id="Phobius"/>
    </source>
</evidence>
<gene>
    <name evidence="2" type="ORF">DL796_06900</name>
</gene>
<dbReference type="Proteomes" id="UP000247689">
    <property type="component" value="Unassembled WGS sequence"/>
</dbReference>